<evidence type="ECO:0000256" key="2">
    <source>
        <dbReference type="SAM" id="Phobius"/>
    </source>
</evidence>
<gene>
    <name evidence="3" type="ORF">B0J12DRAFT_564535</name>
</gene>
<reference evidence="3 4" key="1">
    <citation type="journal article" date="2021" name="Nat. Commun.">
        <title>Genetic determinants of endophytism in the Arabidopsis root mycobiome.</title>
        <authorList>
            <person name="Mesny F."/>
            <person name="Miyauchi S."/>
            <person name="Thiergart T."/>
            <person name="Pickel B."/>
            <person name="Atanasova L."/>
            <person name="Karlsson M."/>
            <person name="Huettel B."/>
            <person name="Barry K.W."/>
            <person name="Haridas S."/>
            <person name="Chen C."/>
            <person name="Bauer D."/>
            <person name="Andreopoulos W."/>
            <person name="Pangilinan J."/>
            <person name="LaButti K."/>
            <person name="Riley R."/>
            <person name="Lipzen A."/>
            <person name="Clum A."/>
            <person name="Drula E."/>
            <person name="Henrissat B."/>
            <person name="Kohler A."/>
            <person name="Grigoriev I.V."/>
            <person name="Martin F.M."/>
            <person name="Hacquard S."/>
        </authorList>
    </citation>
    <scope>NUCLEOTIDE SEQUENCE [LARGE SCALE GENOMIC DNA]</scope>
    <source>
        <strain evidence="3 4">MPI-SDFR-AT-0080</strain>
    </source>
</reference>
<keyword evidence="2" id="KW-0472">Membrane</keyword>
<dbReference type="EMBL" id="JAGTJR010000004">
    <property type="protein sequence ID" value="KAH7061587.1"/>
    <property type="molecule type" value="Genomic_DNA"/>
</dbReference>
<accession>A0ABQ8GP99</accession>
<dbReference type="PANTHER" id="PTHR35896">
    <property type="entry name" value="IG-LIKE DOMAIN-CONTAINING PROTEIN"/>
    <property type="match status" value="1"/>
</dbReference>
<sequence length="211" mass="24425">MRDSDVSAQDAKAADLEDPEHFRKSQRPQKSTHRILLGLLRVILLCLATWGTIDLCRRLHRHLTHDAVLCHCGPTTATALARGCEFDEHELAWLNPRCIDRELSAEFSRASSSGVWEYETAMADGRLARVNATQLSEMVEPGRQVWFTYEQHVTHCYFSWLKEFRREWTGTVMHLPREKEAHVRHCGKMFLLRSGLDEWRTKLVYPARPVG</sequence>
<evidence type="ECO:0000313" key="4">
    <source>
        <dbReference type="Proteomes" id="UP000774617"/>
    </source>
</evidence>
<protein>
    <submittedName>
        <fullName evidence="3">Uncharacterized protein</fullName>
    </submittedName>
</protein>
<keyword evidence="2" id="KW-1133">Transmembrane helix</keyword>
<keyword evidence="2" id="KW-0812">Transmembrane</keyword>
<organism evidence="3 4">
    <name type="scientific">Macrophomina phaseolina</name>
    <dbReference type="NCBI Taxonomy" id="35725"/>
    <lineage>
        <taxon>Eukaryota</taxon>
        <taxon>Fungi</taxon>
        <taxon>Dikarya</taxon>
        <taxon>Ascomycota</taxon>
        <taxon>Pezizomycotina</taxon>
        <taxon>Dothideomycetes</taxon>
        <taxon>Dothideomycetes incertae sedis</taxon>
        <taxon>Botryosphaeriales</taxon>
        <taxon>Botryosphaeriaceae</taxon>
        <taxon>Macrophomina</taxon>
    </lineage>
</organism>
<keyword evidence="4" id="KW-1185">Reference proteome</keyword>
<dbReference type="InterPro" id="IPR053008">
    <property type="entry name" value="Phomopsin_biosynth_assoc"/>
</dbReference>
<feature type="region of interest" description="Disordered" evidence="1">
    <location>
        <begin position="1"/>
        <end position="27"/>
    </location>
</feature>
<dbReference type="PANTHER" id="PTHR35896:SF3">
    <property type="entry name" value="MAJOR FACILITATOR SUPERFAMILY TRANSPORTER"/>
    <property type="match status" value="1"/>
</dbReference>
<dbReference type="Proteomes" id="UP000774617">
    <property type="component" value="Unassembled WGS sequence"/>
</dbReference>
<comment type="caution">
    <text evidence="3">The sequence shown here is derived from an EMBL/GenBank/DDBJ whole genome shotgun (WGS) entry which is preliminary data.</text>
</comment>
<feature type="compositionally biased region" description="Basic and acidic residues" evidence="1">
    <location>
        <begin position="12"/>
        <end position="23"/>
    </location>
</feature>
<feature type="transmembrane region" description="Helical" evidence="2">
    <location>
        <begin position="35"/>
        <end position="53"/>
    </location>
</feature>
<evidence type="ECO:0000256" key="1">
    <source>
        <dbReference type="SAM" id="MobiDB-lite"/>
    </source>
</evidence>
<proteinExistence type="predicted"/>
<name>A0ABQ8GP99_9PEZI</name>
<evidence type="ECO:0000313" key="3">
    <source>
        <dbReference type="EMBL" id="KAH7061587.1"/>
    </source>
</evidence>